<dbReference type="GO" id="GO:0005829">
    <property type="term" value="C:cytosol"/>
    <property type="evidence" value="ECO:0007669"/>
    <property type="project" value="TreeGrafter"/>
</dbReference>
<dbReference type="InterPro" id="IPR012677">
    <property type="entry name" value="Nucleotide-bd_a/b_plait_sf"/>
</dbReference>
<dbReference type="InterPro" id="IPR000504">
    <property type="entry name" value="RRM_dom"/>
</dbReference>
<dbReference type="Pfam" id="PF00076">
    <property type="entry name" value="RRM_1"/>
    <property type="match status" value="1"/>
</dbReference>
<feature type="compositionally biased region" description="Basic and acidic residues" evidence="2">
    <location>
        <begin position="409"/>
        <end position="420"/>
    </location>
</feature>
<dbReference type="GO" id="GO:0003729">
    <property type="term" value="F:mRNA binding"/>
    <property type="evidence" value="ECO:0007669"/>
    <property type="project" value="TreeGrafter"/>
</dbReference>
<feature type="compositionally biased region" description="Basic residues" evidence="2">
    <location>
        <begin position="556"/>
        <end position="567"/>
    </location>
</feature>
<feature type="region of interest" description="Disordered" evidence="2">
    <location>
        <begin position="365"/>
        <end position="394"/>
    </location>
</feature>
<feature type="region of interest" description="Disordered" evidence="2">
    <location>
        <begin position="1114"/>
        <end position="1137"/>
    </location>
</feature>
<dbReference type="GO" id="GO:1990904">
    <property type="term" value="C:ribonucleoprotein complex"/>
    <property type="evidence" value="ECO:0007669"/>
    <property type="project" value="TreeGrafter"/>
</dbReference>
<protein>
    <recommendedName>
        <fullName evidence="3">RRM domain-containing protein</fullName>
    </recommendedName>
</protein>
<feature type="region of interest" description="Disordered" evidence="2">
    <location>
        <begin position="485"/>
        <end position="579"/>
    </location>
</feature>
<feature type="region of interest" description="Disordered" evidence="2">
    <location>
        <begin position="834"/>
        <end position="870"/>
    </location>
</feature>
<dbReference type="InterPro" id="IPR039539">
    <property type="entry name" value="Ras_GTPase_bind_prot"/>
</dbReference>
<dbReference type="OrthoDB" id="410044at2759"/>
<evidence type="ECO:0000259" key="3">
    <source>
        <dbReference type="PROSITE" id="PS50102"/>
    </source>
</evidence>
<feature type="compositionally biased region" description="Basic and acidic residues" evidence="2">
    <location>
        <begin position="53"/>
        <end position="65"/>
    </location>
</feature>
<dbReference type="STRING" id="27342.A0A0H2SFP5"/>
<dbReference type="PANTHER" id="PTHR10693">
    <property type="entry name" value="RAS GTPASE-ACTIVATING PROTEIN-BINDING PROTEIN"/>
    <property type="match status" value="1"/>
</dbReference>
<feature type="region of interest" description="Disordered" evidence="2">
    <location>
        <begin position="1"/>
        <end position="103"/>
    </location>
</feature>
<accession>A0A0H2SFP5</accession>
<feature type="domain" description="RRM" evidence="3">
    <location>
        <begin position="662"/>
        <end position="742"/>
    </location>
</feature>
<evidence type="ECO:0000256" key="1">
    <source>
        <dbReference type="PROSITE-ProRule" id="PRU00176"/>
    </source>
</evidence>
<dbReference type="SUPFAM" id="SSF54928">
    <property type="entry name" value="RNA-binding domain, RBD"/>
    <property type="match status" value="2"/>
</dbReference>
<gene>
    <name evidence="4" type="ORF">SCHPADRAFT_16570</name>
</gene>
<reference evidence="4 5" key="1">
    <citation type="submission" date="2015-04" db="EMBL/GenBank/DDBJ databases">
        <title>Complete genome sequence of Schizopora paradoxa KUC8140, a cosmopolitan wood degrader in East Asia.</title>
        <authorList>
            <consortium name="DOE Joint Genome Institute"/>
            <person name="Min B."/>
            <person name="Park H."/>
            <person name="Jang Y."/>
            <person name="Kim J.-J."/>
            <person name="Kim K.H."/>
            <person name="Pangilinan J."/>
            <person name="Lipzen A."/>
            <person name="Riley R."/>
            <person name="Grigoriev I.V."/>
            <person name="Spatafora J.W."/>
            <person name="Choi I.-G."/>
        </authorList>
    </citation>
    <scope>NUCLEOTIDE SEQUENCE [LARGE SCALE GENOMIC DNA]</scope>
    <source>
        <strain evidence="4 5">KUC8140</strain>
    </source>
</reference>
<feature type="compositionally biased region" description="Polar residues" evidence="2">
    <location>
        <begin position="1068"/>
        <end position="1081"/>
    </location>
</feature>
<feature type="region of interest" description="Disordered" evidence="2">
    <location>
        <begin position="409"/>
        <end position="447"/>
    </location>
</feature>
<keyword evidence="5" id="KW-1185">Reference proteome</keyword>
<dbReference type="EMBL" id="KQ085882">
    <property type="protein sequence ID" value="KLO20673.1"/>
    <property type="molecule type" value="Genomic_DNA"/>
</dbReference>
<dbReference type="Gene3D" id="3.30.70.330">
    <property type="match status" value="2"/>
</dbReference>
<dbReference type="AlphaFoldDB" id="A0A0H2SFP5"/>
<dbReference type="PROSITE" id="PS50102">
    <property type="entry name" value="RRM"/>
    <property type="match status" value="2"/>
</dbReference>
<name>A0A0H2SFP5_9AGAM</name>
<feature type="compositionally biased region" description="Polar residues" evidence="2">
    <location>
        <begin position="1014"/>
        <end position="1031"/>
    </location>
</feature>
<evidence type="ECO:0000313" key="4">
    <source>
        <dbReference type="EMBL" id="KLO20673.1"/>
    </source>
</evidence>
<proteinExistence type="predicted"/>
<dbReference type="InterPro" id="IPR035979">
    <property type="entry name" value="RBD_domain_sf"/>
</dbReference>
<feature type="compositionally biased region" description="Polar residues" evidence="2">
    <location>
        <begin position="1128"/>
        <end position="1137"/>
    </location>
</feature>
<feature type="region of interest" description="Disordered" evidence="2">
    <location>
        <begin position="1014"/>
        <end position="1034"/>
    </location>
</feature>
<feature type="domain" description="RRM" evidence="3">
    <location>
        <begin position="109"/>
        <end position="199"/>
    </location>
</feature>
<feature type="region of interest" description="Disordered" evidence="2">
    <location>
        <begin position="1067"/>
        <end position="1096"/>
    </location>
</feature>
<keyword evidence="1" id="KW-0694">RNA-binding</keyword>
<dbReference type="Proteomes" id="UP000053477">
    <property type="component" value="Unassembled WGS sequence"/>
</dbReference>
<dbReference type="InParanoid" id="A0A0H2SFP5"/>
<dbReference type="SMART" id="SM00360">
    <property type="entry name" value="RRM"/>
    <property type="match status" value="2"/>
</dbReference>
<sequence>MPVMSTLRGRETAQQQQRWGTRYDSLVVSPTPSQVLGAADSSDGESEAVGTVGDKDSDGDAKADNVFEEDSVKMSWADDEVPDMSPPPSQSATASPSYRSPRIKMPHNASVFIGSLPTHMSEAELKHTLQEHLSQFANVHKIKLVHDQSKGCISAFVQCEDADQASKLIAKSPKPFHGRTLRFESARAHRSLYLSYRKPRRFTPNAGNEVSRSSNENDCEELGGGGRWVELDLPEHMHVVLPPDSKYAIVHYNSDALEKAGLNPRQPAFPAVSLDQLEDNGRLFSNMEFDEKTMRDLASCFGPIEYFRRFVPTVDGPPAPPGHDTARSPRMDEYVWEVKWDHRDDCIIALNTLKTIPHICASWTAQSSKGRAPASPASRFGRLYSGQEQPSRPRDLRLNLACSRENSPDYRILKSPRHEPTPPTDDIDFPSLNPPVGRRGSSLRDDLPMSDCSGVLCIDGADSSPSGNFQKSVTMSSLDSVQTLISDSNDESPEIYVKDISESSSESEGWSKTPSCELDSSKQKPYCDASRDEIDISSNPDEEAPAERNPGDRIARRTKPALFHRRSLSNPAPRIDTSVASTYGVPTTPELSGATFSPESPASAVPHTPLYPPAGALPTPYKGHGYANSGDAYSVNEYQNHVSSSMRVNIERDGEHREVDPKTIFVGGLEIMGLEEWNEQRLRAVFGRYGTIIHVKYVRQNPKKSAFAFITYSDEGAPPKAIAAEHNRIYGDRAIRVQIRDIYPMRNFKYRPRGIQRPRFGINGHTDFGPRDLPLSSPFNSNMYGRGPAFDRSFPAAISNDRSFISQVNDRAHPPLQRVPPFVVIPRQMSQRQGSIADSESFLSSQSIADSAHSTESDTRTAVSITPPPSMSNLSLPAPAVVPVTPQSAGHSPIAYYHPQPWPSPYGPTIFPVPVGAYGPVMPQIPLQYASLPNPAGAAVSQPFHWGTPIPYQYVPVIPTEVPSAAAASTPEVTSKGQAPLSATGFVQGEHGGLIPIYQPDALNRYMAGSSSNMNAQGASGATSPDASACTSPVGPPVRPFGLVSPPGPILPGGAAQASLYAYPPPFNSQLHGSSPSQTLVPSQSHSQPHLPSLATSQSWGQVSAACAPNMRHQIRPGVDQPNDLPFSGSTSSSQLASVGAGSFASNSALASRVGFPERNYPPRRGSEACRIDTSGSTLINHLRSPARLDLDRHGSANHGSISVPNDNPMHRQMNMNVRQQGSMHTAGQQ</sequence>
<evidence type="ECO:0000256" key="2">
    <source>
        <dbReference type="SAM" id="MobiDB-lite"/>
    </source>
</evidence>
<feature type="compositionally biased region" description="Polar residues" evidence="2">
    <location>
        <begin position="834"/>
        <end position="852"/>
    </location>
</feature>
<evidence type="ECO:0000313" key="5">
    <source>
        <dbReference type="Proteomes" id="UP000053477"/>
    </source>
</evidence>
<dbReference type="PANTHER" id="PTHR10693:SF20">
    <property type="entry name" value="AT27578P"/>
    <property type="match status" value="1"/>
</dbReference>
<organism evidence="4 5">
    <name type="scientific">Schizopora paradoxa</name>
    <dbReference type="NCBI Taxonomy" id="27342"/>
    <lineage>
        <taxon>Eukaryota</taxon>
        <taxon>Fungi</taxon>
        <taxon>Dikarya</taxon>
        <taxon>Basidiomycota</taxon>
        <taxon>Agaricomycotina</taxon>
        <taxon>Agaricomycetes</taxon>
        <taxon>Hymenochaetales</taxon>
        <taxon>Schizoporaceae</taxon>
        <taxon>Schizopora</taxon>
    </lineage>
</organism>
<feature type="compositionally biased region" description="Low complexity" evidence="2">
    <location>
        <begin position="1082"/>
        <end position="1094"/>
    </location>
</feature>
<feature type="compositionally biased region" description="Basic and acidic residues" evidence="2">
    <location>
        <begin position="545"/>
        <end position="555"/>
    </location>
</feature>